<reference evidence="2 3" key="1">
    <citation type="journal article" date="2013" name="Genome Announc.">
        <title>Draft Genome Sequence of Sphingobium quisquiliarum Strain P25T, a Novel Hexachlorocyclohexane (HCH)-Degrading Bacterium Isolated from an HCH Dumpsite.</title>
        <authorList>
            <person name="Kumar Singh A."/>
            <person name="Sangwan N."/>
            <person name="Sharma A."/>
            <person name="Gupta V."/>
            <person name="Khurana J.P."/>
            <person name="Lal R."/>
        </authorList>
    </citation>
    <scope>NUCLEOTIDE SEQUENCE [LARGE SCALE GENOMIC DNA]</scope>
    <source>
        <strain evidence="2 3">P25</strain>
    </source>
</reference>
<dbReference type="SUPFAM" id="SSF69618">
    <property type="entry name" value="HemD-like"/>
    <property type="match status" value="1"/>
</dbReference>
<keyword evidence="3" id="KW-1185">Reference proteome</keyword>
<dbReference type="GO" id="GO:0004852">
    <property type="term" value="F:uroporphyrinogen-III synthase activity"/>
    <property type="evidence" value="ECO:0007669"/>
    <property type="project" value="InterPro"/>
</dbReference>
<accession>T0IFY4</accession>
<dbReference type="Gene3D" id="3.40.50.10090">
    <property type="match status" value="1"/>
</dbReference>
<dbReference type="AlphaFoldDB" id="T0IFY4"/>
<dbReference type="InterPro" id="IPR003754">
    <property type="entry name" value="4pyrrol_synth_uPrphyn_synth"/>
</dbReference>
<organism evidence="2 3">
    <name type="scientific">Sphingobium quisquiliarum P25</name>
    <dbReference type="NCBI Taxonomy" id="1329909"/>
    <lineage>
        <taxon>Bacteria</taxon>
        <taxon>Pseudomonadati</taxon>
        <taxon>Pseudomonadota</taxon>
        <taxon>Alphaproteobacteria</taxon>
        <taxon>Sphingomonadales</taxon>
        <taxon>Sphingomonadaceae</taxon>
        <taxon>Sphingobium</taxon>
    </lineage>
</organism>
<dbReference type="GO" id="GO:0033014">
    <property type="term" value="P:tetrapyrrole biosynthetic process"/>
    <property type="evidence" value="ECO:0007669"/>
    <property type="project" value="InterPro"/>
</dbReference>
<comment type="caution">
    <text evidence="2">The sequence shown here is derived from an EMBL/GenBank/DDBJ whole genome shotgun (WGS) entry which is preliminary data.</text>
</comment>
<dbReference type="EMBL" id="ATHO01000067">
    <property type="protein sequence ID" value="EQB08554.1"/>
    <property type="molecule type" value="Genomic_DNA"/>
</dbReference>
<dbReference type="InterPro" id="IPR036108">
    <property type="entry name" value="4pyrrol_syn_uPrphyn_synt_sf"/>
</dbReference>
<dbReference type="CDD" id="cd06578">
    <property type="entry name" value="HemD"/>
    <property type="match status" value="1"/>
</dbReference>
<name>T0IFY4_9SPHN</name>
<evidence type="ECO:0000313" key="2">
    <source>
        <dbReference type="EMBL" id="EQB08554.1"/>
    </source>
</evidence>
<gene>
    <name evidence="2" type="ORF">L288_07600</name>
</gene>
<dbReference type="Pfam" id="PF02602">
    <property type="entry name" value="HEM4"/>
    <property type="match status" value="1"/>
</dbReference>
<evidence type="ECO:0000259" key="1">
    <source>
        <dbReference type="Pfam" id="PF02602"/>
    </source>
</evidence>
<sequence length="222" mass="23310">MTRVIILRPEPGAGETAARAARLGLDYRLCPLFEARPVPWTPPPPEQFDALLLTSAQGARLAGPQLAAYRALPAYAVGGATARALQAQGFEEVVPGDQDGNAIAARIAADGHRRVLHLGGRTVASIAQGPLSIQRTVIYEMVSRAGTELTGLLQPGAVLLIHSPRAGEKAAMLVPPHERAQLHIVAISPAAIAMCGNGWASAQAPDFPDDERMLALAAQLCE</sequence>
<feature type="domain" description="Tetrapyrrole biosynthesis uroporphyrinogen III synthase" evidence="1">
    <location>
        <begin position="15"/>
        <end position="214"/>
    </location>
</feature>
<evidence type="ECO:0000313" key="3">
    <source>
        <dbReference type="Proteomes" id="UP000015525"/>
    </source>
</evidence>
<dbReference type="PATRIC" id="fig|1329909.3.peg.1469"/>
<protein>
    <recommendedName>
        <fullName evidence="1">Tetrapyrrole biosynthesis uroporphyrinogen III synthase domain-containing protein</fullName>
    </recommendedName>
</protein>
<dbReference type="RefSeq" id="WP_021237802.1">
    <property type="nucleotide sequence ID" value="NZ_ATHO01000067.1"/>
</dbReference>
<dbReference type="Proteomes" id="UP000015525">
    <property type="component" value="Unassembled WGS sequence"/>
</dbReference>
<proteinExistence type="predicted"/>